<feature type="signal peptide" evidence="1">
    <location>
        <begin position="1"/>
        <end position="18"/>
    </location>
</feature>
<dbReference type="RefSeq" id="WP_200608640.1">
    <property type="nucleotide sequence ID" value="NZ_CP071517.1"/>
</dbReference>
<evidence type="ECO:0008006" key="4">
    <source>
        <dbReference type="Google" id="ProtNLM"/>
    </source>
</evidence>
<dbReference type="Proteomes" id="UP000663400">
    <property type="component" value="Chromosome"/>
</dbReference>
<proteinExistence type="predicted"/>
<evidence type="ECO:0000256" key="1">
    <source>
        <dbReference type="SAM" id="SignalP"/>
    </source>
</evidence>
<name>A0ABX7R9J9_9GAMM</name>
<dbReference type="EMBL" id="CP071517">
    <property type="protein sequence ID" value="QSX74813.1"/>
    <property type="molecule type" value="Genomic_DNA"/>
</dbReference>
<protein>
    <recommendedName>
        <fullName evidence="4">Secreted protein</fullName>
    </recommendedName>
</protein>
<gene>
    <name evidence="2" type="ORF">HIV01_016930</name>
</gene>
<sequence length="172" mass="18532">MRLLPALLFATLALPALAANPKSDPKPEITREPAKPQALNAVHTLRQIPEACARLEGMFTGQAADPYAFAVVRISPTCQPRARFVDAAKAKPSEKTGWKLNDLIRVPSAACGTQFAVVRVWRKPVDVATPALDAQGKARIYLDEARKQAQSGQMAAVPMFAAQMAVEGTPCR</sequence>
<evidence type="ECO:0000313" key="2">
    <source>
        <dbReference type="EMBL" id="QSX74813.1"/>
    </source>
</evidence>
<organism evidence="2 3">
    <name type="scientific">Lysobacter arenosi</name>
    <dbReference type="NCBI Taxonomy" id="2795387"/>
    <lineage>
        <taxon>Bacteria</taxon>
        <taxon>Pseudomonadati</taxon>
        <taxon>Pseudomonadota</taxon>
        <taxon>Gammaproteobacteria</taxon>
        <taxon>Lysobacterales</taxon>
        <taxon>Lysobacteraceae</taxon>
        <taxon>Lysobacter</taxon>
    </lineage>
</organism>
<accession>A0ABX7R9J9</accession>
<keyword evidence="1" id="KW-0732">Signal</keyword>
<feature type="chain" id="PRO_5047309950" description="Secreted protein" evidence="1">
    <location>
        <begin position="19"/>
        <end position="172"/>
    </location>
</feature>
<reference evidence="2 3" key="1">
    <citation type="submission" date="2021-02" db="EMBL/GenBank/DDBJ databases">
        <title>Lysobacter arenosi sp. nov., isolated from soil of gangwondo yeongwol, south Korea.</title>
        <authorList>
            <person name="Kim K.R."/>
            <person name="Kim K.H."/>
            <person name="Jeon C.O."/>
        </authorList>
    </citation>
    <scope>NUCLEOTIDE SEQUENCE [LARGE SCALE GENOMIC DNA]</scope>
    <source>
        <strain evidence="2 3">R7</strain>
    </source>
</reference>
<evidence type="ECO:0000313" key="3">
    <source>
        <dbReference type="Proteomes" id="UP000663400"/>
    </source>
</evidence>
<keyword evidence="3" id="KW-1185">Reference proteome</keyword>